<dbReference type="RefSeq" id="WP_344449120.1">
    <property type="nucleotide sequence ID" value="NZ_BAAATZ010000004.1"/>
</dbReference>
<dbReference type="InterPro" id="IPR014719">
    <property type="entry name" value="Ribosomal_bL12_C/ClpS-like"/>
</dbReference>
<dbReference type="EMBL" id="BAAATZ010000004">
    <property type="protein sequence ID" value="GAA2721404.1"/>
    <property type="molecule type" value="Genomic_DNA"/>
</dbReference>
<keyword evidence="3" id="KW-1185">Reference proteome</keyword>
<dbReference type="InterPro" id="IPR013823">
    <property type="entry name" value="Ribosomal_bL12_C"/>
</dbReference>
<evidence type="ECO:0000313" key="2">
    <source>
        <dbReference type="EMBL" id="GAA2721404.1"/>
    </source>
</evidence>
<dbReference type="Pfam" id="PF00542">
    <property type="entry name" value="Ribosomal_L12"/>
    <property type="match status" value="1"/>
</dbReference>
<comment type="caution">
    <text evidence="2">The sequence shown here is derived from an EMBL/GenBank/DDBJ whole genome shotgun (WGS) entry which is preliminary data.</text>
</comment>
<protein>
    <recommendedName>
        <fullName evidence="1">Large ribosomal subunit protein bL12 C-terminal domain-containing protein</fullName>
    </recommendedName>
</protein>
<dbReference type="Proteomes" id="UP001501842">
    <property type="component" value="Unassembled WGS sequence"/>
</dbReference>
<name>A0ABN3U0T5_9ACTN</name>
<accession>A0ABN3U0T5</accession>
<sequence>MIFKKRPEPFAPPLILTPELLAEIRRLLAREKKIPAIKLLRERTGLGLKDAKDLAEAIERGYEPPLQGRMPLSERVRALRDAGDHASAVAMVQAETGMQRHEAERFVSVLD</sequence>
<gene>
    <name evidence="2" type="ORF">GCM10010439_11560</name>
</gene>
<feature type="domain" description="Large ribosomal subunit protein bL12 C-terminal" evidence="1">
    <location>
        <begin position="30"/>
        <end position="58"/>
    </location>
</feature>
<evidence type="ECO:0000259" key="1">
    <source>
        <dbReference type="Pfam" id="PF00542"/>
    </source>
</evidence>
<reference evidence="2 3" key="1">
    <citation type="journal article" date="2019" name="Int. J. Syst. Evol. Microbiol.">
        <title>The Global Catalogue of Microorganisms (GCM) 10K type strain sequencing project: providing services to taxonomists for standard genome sequencing and annotation.</title>
        <authorList>
            <consortium name="The Broad Institute Genomics Platform"/>
            <consortium name="The Broad Institute Genome Sequencing Center for Infectious Disease"/>
            <person name="Wu L."/>
            <person name="Ma J."/>
        </authorList>
    </citation>
    <scope>NUCLEOTIDE SEQUENCE [LARGE SCALE GENOMIC DNA]</scope>
    <source>
        <strain evidence="2 3">JCM 8201</strain>
    </source>
</reference>
<dbReference type="Gene3D" id="3.30.1390.10">
    <property type="match status" value="1"/>
</dbReference>
<proteinExistence type="predicted"/>
<evidence type="ECO:0000313" key="3">
    <source>
        <dbReference type="Proteomes" id="UP001501842"/>
    </source>
</evidence>
<dbReference type="SUPFAM" id="SSF54736">
    <property type="entry name" value="ClpS-like"/>
    <property type="match status" value="1"/>
</dbReference>
<organism evidence="2 3">
    <name type="scientific">Actinocorallia aurantiaca</name>
    <dbReference type="NCBI Taxonomy" id="46204"/>
    <lineage>
        <taxon>Bacteria</taxon>
        <taxon>Bacillati</taxon>
        <taxon>Actinomycetota</taxon>
        <taxon>Actinomycetes</taxon>
        <taxon>Streptosporangiales</taxon>
        <taxon>Thermomonosporaceae</taxon>
        <taxon>Actinocorallia</taxon>
    </lineage>
</organism>